<sequence>MQKRSKISKSTTIGLAVGISLGVTFVVCLSIIILYIYRRHREQSKGGNNAKSSDSENHLLDEKIHIRKSIHLPDSNDHMNTIKKIEYNYQENITMLTNDSSVNDTTLSNSSKHSLTNYKDDSNAKKGNLSAGLIPTPIIEKFDFEKNSTTSLVSPGFQEKDLEDDDDENVERLASIYNCYLNSRGSSFQSTISHSTTVGSEGLGDTNNTSLSVSTSSDEGQNTHSIASPFDTTIMSTDSVSIQVATSVLPTLKTKDTSSTEYWSASSELPSTDVSPTVSTALVPFEKAYQPSKSLVTQYNHPQLKMHPQTLEDINALPTPTQLAYSASHSLTSFKKQPFKNYKMAMQSALQNGTLPNPMDNPDMFYINTHEGPLMKKVWIPQPHHLRKSIVMTDPNVLSKDRTFKPAGSVRIIQEHANTQLAESASDNPMRVSELLDSADMAHTGSVGGILPVSNSNDGLRRELGTSHNYNIFI</sequence>
<dbReference type="KEGG" id="ncs:NCAS_0F00690"/>
<dbReference type="InParanoid" id="G0VGD3"/>
<reference evidence="3 4" key="1">
    <citation type="journal article" date="2011" name="Proc. Natl. Acad. Sci. U.S.A.">
        <title>Evolutionary erosion of yeast sex chromosomes by mating-type switching accidents.</title>
        <authorList>
            <person name="Gordon J.L."/>
            <person name="Armisen D."/>
            <person name="Proux-Wera E."/>
            <person name="Oheigeartaigh S.S."/>
            <person name="Byrne K.P."/>
            <person name="Wolfe K.H."/>
        </authorList>
    </citation>
    <scope>NUCLEOTIDE SEQUENCE [LARGE SCALE GENOMIC DNA]</scope>
    <source>
        <strain evidence="4">ATCC 76901 / BCRC 22586 / CBS 4309 / NBRC 1992 / NRRL Y-12630</strain>
    </source>
</reference>
<dbReference type="InterPro" id="IPR014805">
    <property type="entry name" value="SKG6/TOS2-like"/>
</dbReference>
<keyword evidence="2" id="KW-1133">Transmembrane helix</keyword>
<dbReference type="FunCoup" id="G0VGD3">
    <property type="interactions" value="40"/>
</dbReference>
<evidence type="ECO:0000256" key="1">
    <source>
        <dbReference type="SAM" id="MobiDB-lite"/>
    </source>
</evidence>
<name>G0VGD3_NAUCA</name>
<evidence type="ECO:0000313" key="3">
    <source>
        <dbReference type="EMBL" id="CCC70553.1"/>
    </source>
</evidence>
<proteinExistence type="predicted"/>
<gene>
    <name evidence="3" type="primary">NCAS0F00690</name>
    <name evidence="3" type="ordered locus">NCAS_0F00690</name>
</gene>
<organism evidence="3 4">
    <name type="scientific">Naumovozyma castellii</name>
    <name type="common">Yeast</name>
    <name type="synonym">Saccharomyces castellii</name>
    <dbReference type="NCBI Taxonomy" id="27288"/>
    <lineage>
        <taxon>Eukaryota</taxon>
        <taxon>Fungi</taxon>
        <taxon>Dikarya</taxon>
        <taxon>Ascomycota</taxon>
        <taxon>Saccharomycotina</taxon>
        <taxon>Saccharomycetes</taxon>
        <taxon>Saccharomycetales</taxon>
        <taxon>Saccharomycetaceae</taxon>
        <taxon>Naumovozyma</taxon>
    </lineage>
</organism>
<dbReference type="HOGENOM" id="CLU_576309_0_0_1"/>
<feature type="compositionally biased region" description="Low complexity" evidence="1">
    <location>
        <begin position="206"/>
        <end position="217"/>
    </location>
</feature>
<protein>
    <submittedName>
        <fullName evidence="3">Uncharacterized protein</fullName>
    </submittedName>
</protein>
<reference key="2">
    <citation type="submission" date="2011-08" db="EMBL/GenBank/DDBJ databases">
        <title>Genome sequence of Naumovozyma castellii.</title>
        <authorList>
            <person name="Gordon J.L."/>
            <person name="Armisen D."/>
            <person name="Proux-Wera E."/>
            <person name="OhEigeartaigh S.S."/>
            <person name="Byrne K.P."/>
            <person name="Wolfe K.H."/>
        </authorList>
    </citation>
    <scope>NUCLEOTIDE SEQUENCE</scope>
    <source>
        <strain>Type strain:CBS 4309</strain>
    </source>
</reference>
<feature type="region of interest" description="Disordered" evidence="1">
    <location>
        <begin position="197"/>
        <end position="223"/>
    </location>
</feature>
<dbReference type="Proteomes" id="UP000001640">
    <property type="component" value="Chromosome 6"/>
</dbReference>
<feature type="transmembrane region" description="Helical" evidence="2">
    <location>
        <begin position="12"/>
        <end position="37"/>
    </location>
</feature>
<evidence type="ECO:0000313" key="4">
    <source>
        <dbReference type="Proteomes" id="UP000001640"/>
    </source>
</evidence>
<dbReference type="RefSeq" id="XP_003676909.1">
    <property type="nucleotide sequence ID" value="XM_003676861.1"/>
</dbReference>
<dbReference type="OrthoDB" id="4035953at2759"/>
<keyword evidence="2" id="KW-0472">Membrane</keyword>
<dbReference type="AlphaFoldDB" id="G0VGD3"/>
<keyword evidence="4" id="KW-1185">Reference proteome</keyword>
<dbReference type="eggNOG" id="ENOG502SJ11">
    <property type="taxonomic scope" value="Eukaryota"/>
</dbReference>
<keyword evidence="2" id="KW-0812">Transmembrane</keyword>
<dbReference type="EMBL" id="HE576757">
    <property type="protein sequence ID" value="CCC70553.1"/>
    <property type="molecule type" value="Genomic_DNA"/>
</dbReference>
<accession>G0VGD3</accession>
<dbReference type="GeneID" id="96904202"/>
<dbReference type="Pfam" id="PF08693">
    <property type="entry name" value="SKG6"/>
    <property type="match status" value="1"/>
</dbReference>
<evidence type="ECO:0000256" key="2">
    <source>
        <dbReference type="SAM" id="Phobius"/>
    </source>
</evidence>